<dbReference type="PANTHER" id="PTHR34567:SF3">
    <property type="entry name" value="FK506-BINDING-LIKE PROTEIN"/>
    <property type="match status" value="1"/>
</dbReference>
<keyword evidence="3" id="KW-1185">Reference proteome</keyword>
<accession>A0A444YHN1</accession>
<organism evidence="2 3">
    <name type="scientific">Arachis hypogaea</name>
    <name type="common">Peanut</name>
    <dbReference type="NCBI Taxonomy" id="3818"/>
    <lineage>
        <taxon>Eukaryota</taxon>
        <taxon>Viridiplantae</taxon>
        <taxon>Streptophyta</taxon>
        <taxon>Embryophyta</taxon>
        <taxon>Tracheophyta</taxon>
        <taxon>Spermatophyta</taxon>
        <taxon>Magnoliopsida</taxon>
        <taxon>eudicotyledons</taxon>
        <taxon>Gunneridae</taxon>
        <taxon>Pentapetalae</taxon>
        <taxon>rosids</taxon>
        <taxon>fabids</taxon>
        <taxon>Fabales</taxon>
        <taxon>Fabaceae</taxon>
        <taxon>Papilionoideae</taxon>
        <taxon>50 kb inversion clade</taxon>
        <taxon>dalbergioids sensu lato</taxon>
        <taxon>Dalbergieae</taxon>
        <taxon>Pterocarpus clade</taxon>
        <taxon>Arachis</taxon>
    </lineage>
</organism>
<proteinExistence type="predicted"/>
<protein>
    <submittedName>
        <fullName evidence="2">Uncharacterized protein</fullName>
    </submittedName>
</protein>
<reference evidence="2 3" key="1">
    <citation type="submission" date="2019-01" db="EMBL/GenBank/DDBJ databases">
        <title>Sequencing of cultivated peanut Arachis hypogaea provides insights into genome evolution and oil improvement.</title>
        <authorList>
            <person name="Chen X."/>
        </authorList>
    </citation>
    <scope>NUCLEOTIDE SEQUENCE [LARGE SCALE GENOMIC DNA]</scope>
    <source>
        <strain evidence="3">cv. Fuhuasheng</strain>
        <tissue evidence="2">Leaves</tissue>
    </source>
</reference>
<feature type="compositionally biased region" description="Basic residues" evidence="1">
    <location>
        <begin position="272"/>
        <end position="281"/>
    </location>
</feature>
<feature type="region of interest" description="Disordered" evidence="1">
    <location>
        <begin position="238"/>
        <end position="298"/>
    </location>
</feature>
<dbReference type="OrthoDB" id="1415806at2759"/>
<evidence type="ECO:0000313" key="2">
    <source>
        <dbReference type="EMBL" id="RYR01445.1"/>
    </source>
</evidence>
<evidence type="ECO:0000313" key="3">
    <source>
        <dbReference type="Proteomes" id="UP000289738"/>
    </source>
</evidence>
<gene>
    <name evidence="2" type="ORF">Ahy_B06g080313</name>
</gene>
<dbReference type="AlphaFoldDB" id="A0A444YHN1"/>
<dbReference type="STRING" id="3818.A0A444YHN1"/>
<dbReference type="Gramene" id="arahy.Tifrunner.gnm2.ann2.Ah16g059100.1">
    <property type="protein sequence ID" value="arahy.Tifrunner.gnm2.ann2.Ah16g059100.1-CDS"/>
    <property type="gene ID" value="arahy.Tifrunner.gnm2.ann2.Ah16g059100"/>
</dbReference>
<sequence length="298" mass="34203">MANWRKQHGETHHQVGRWRSSNFNSKRKPSFDNWHSTVPAWEKKFCTTVGSVPWGKLIECKKYMDLHSNVVNWDDSAGKEAFDNAKSRFWAEIKGLPCDISLPDPNMYVDNVDWNSSVDPELLLDLEKARFEDDARDEVSSGNQSQVQDLPICPTGWDVDVEEKPSDPLSTVVAQGWGYDLQENKGADSWEQNYFPPAEPAKEYEWQYSGNDAWGWNHEQSYDMDFHNMGKGRTGGNTNWGAWDGSNRRRENMSWSKTNGHHHGNPMNRGRGNNRGRRRGSFAHVDKVPTATAWQVKT</sequence>
<dbReference type="EMBL" id="SDMP01000016">
    <property type="protein sequence ID" value="RYR01445.1"/>
    <property type="molecule type" value="Genomic_DNA"/>
</dbReference>
<feature type="region of interest" description="Disordered" evidence="1">
    <location>
        <begin position="1"/>
        <end position="23"/>
    </location>
</feature>
<name>A0A444YHN1_ARAHY</name>
<evidence type="ECO:0000256" key="1">
    <source>
        <dbReference type="SAM" id="MobiDB-lite"/>
    </source>
</evidence>
<comment type="caution">
    <text evidence="2">The sequence shown here is derived from an EMBL/GenBank/DDBJ whole genome shotgun (WGS) entry which is preliminary data.</text>
</comment>
<dbReference type="PANTHER" id="PTHR34567">
    <property type="entry name" value="FK506-BINDING-LIKE PROTEIN"/>
    <property type="match status" value="1"/>
</dbReference>
<dbReference type="Proteomes" id="UP000289738">
    <property type="component" value="Chromosome B06"/>
</dbReference>